<evidence type="ECO:0000256" key="8">
    <source>
        <dbReference type="ARBA" id="ARBA00022840"/>
    </source>
</evidence>
<evidence type="ECO:0000256" key="5">
    <source>
        <dbReference type="ARBA" id="ARBA00022747"/>
    </source>
</evidence>
<gene>
    <name evidence="12" type="ORF">QEH52_07400</name>
</gene>
<dbReference type="InterPro" id="IPR014001">
    <property type="entry name" value="Helicase_ATP-bd"/>
</dbReference>
<evidence type="ECO:0000313" key="13">
    <source>
        <dbReference type="Proteomes" id="UP001225316"/>
    </source>
</evidence>
<keyword evidence="13" id="KW-1185">Reference proteome</keyword>
<name>A0ABU1AT39_9BACT</name>
<sequence>MSNIGKPERATQNRVIALFRDTLDYDYLGDWEEREGNSNIEEALLSQWLTKQGYTAAQISQAINLLHRRADKGGRDLYYSNKDVYHYLRYGVPVKVEAGAVTETVKLIDWKTPKNNDFAIAEEVTLKGAHERRPDLVLYVNGIAIGVIELKSSRVTIGDGIRQLISNQQPEFNEWFFSTVQLVFAGSDSEGLQYGTTGTAEKYFLKWKEDPDDNEGYKLDKYLAKMCRKERILELMHDFILFDGGVKKVPRVHQYFGIKESQAHVKRHEGGIIWHTQGSGKSIVMVLLAKWILENNSKARIVIVTDRDELDKQIEGVLKQSDIVSETDKVRATSGKDLLRKLSKPNPRLVCTLVHKFCPRGPKGELKFDDFIKELESSPSKTVGDVFVFVDECHRTQSGNLNKAMKAVMPNAVFIGFTGTPLLKKDKQTTMEVFGRYIHRYKFSEAVEDEVVLDLIYEARDINQKLGSEDKIDAWFEAKTKGLNDWQKDELKKKWGTMQKVLSSKSRMSQVVTDIAFDFTTKPRLSNQRGNAILVAKSIYEACRYYTLFNSKEAGFKGKCAVITSYNPNQSDVSKEETGADTETAKQVIFDTYTELLKDVSPAPGQSATKTYEDAAKQQFIKEPAKMKLLVVVDKLLTGFDAPPCTFLYIDKKMQDHGLFQAICRTNRLDGEDKDFGYIVDYMDLFTSVENAIAVYSAELDHGDDTNGDRSDVLLKDRLKKGRERLDTAIEQLALLCDPVEPPQAEIDYIHYFCGNTEIAGDLEATEPQRAGLYKGTASLVRAYANIADEMTAAGYSDADCTRIEGQLQHYVKLRDTIRNASGEVLDVKAYEADMRHLIDNYIHAEGPKKISNFEDVPLVDLIVKTGIADAIAEKLGNIKSKESVAETIENNVRSKIIKESLTNPAYYEKMSELLDEIIADRKRKAIEYEEYLKRIEALAKKVQSGHSEDTPEVLKRSKALAAIYENLQPFSSQQVAEGQAPFSKDQLLELAQQIDAKVREVKQDGFRGHEGKERIIMAALLPLLNHNAAEVIRLFDIIKQQAEY</sequence>
<comment type="function">
    <text evidence="10">Subunit R is required for both nuclease and ATPase activities, but not for modification.</text>
</comment>
<evidence type="ECO:0000256" key="4">
    <source>
        <dbReference type="ARBA" id="ARBA00022741"/>
    </source>
</evidence>
<dbReference type="NCBIfam" id="TIGR00348">
    <property type="entry name" value="hsdR"/>
    <property type="match status" value="1"/>
</dbReference>
<evidence type="ECO:0000256" key="10">
    <source>
        <dbReference type="RuleBase" id="RU364115"/>
    </source>
</evidence>
<dbReference type="InterPro" id="IPR021810">
    <property type="entry name" value="T1RH-like_C"/>
</dbReference>
<dbReference type="CDD" id="cd18030">
    <property type="entry name" value="DEXHc_RE_I_HsdR"/>
    <property type="match status" value="1"/>
</dbReference>
<dbReference type="PROSITE" id="PS51192">
    <property type="entry name" value="HELICASE_ATP_BIND_1"/>
    <property type="match status" value="1"/>
</dbReference>
<proteinExistence type="inferred from homology"/>
<organism evidence="12 13">
    <name type="scientific">Thalassobacterium maritimum</name>
    <dbReference type="NCBI Taxonomy" id="3041265"/>
    <lineage>
        <taxon>Bacteria</taxon>
        <taxon>Pseudomonadati</taxon>
        <taxon>Verrucomicrobiota</taxon>
        <taxon>Opitutia</taxon>
        <taxon>Puniceicoccales</taxon>
        <taxon>Coraliomargaritaceae</taxon>
        <taxon>Thalassobacterium</taxon>
    </lineage>
</organism>
<keyword evidence="3" id="KW-0540">Nuclease</keyword>
<dbReference type="CDD" id="cd18800">
    <property type="entry name" value="SF2_C_EcoR124I-like"/>
    <property type="match status" value="1"/>
</dbReference>
<evidence type="ECO:0000259" key="11">
    <source>
        <dbReference type="PROSITE" id="PS51192"/>
    </source>
</evidence>
<dbReference type="InterPro" id="IPR051268">
    <property type="entry name" value="Type-I_R_enzyme_R_subunit"/>
</dbReference>
<dbReference type="InterPro" id="IPR027417">
    <property type="entry name" value="P-loop_NTPase"/>
</dbReference>
<dbReference type="PANTHER" id="PTHR30195:SF15">
    <property type="entry name" value="TYPE I RESTRICTION ENZYME HINDI ENDONUCLEASE SUBUNIT"/>
    <property type="match status" value="1"/>
</dbReference>
<dbReference type="EMBL" id="JARXHW010000013">
    <property type="protein sequence ID" value="MDQ8207328.1"/>
    <property type="molecule type" value="Genomic_DNA"/>
</dbReference>
<comment type="caution">
    <text evidence="12">The sequence shown here is derived from an EMBL/GenBank/DDBJ whole genome shotgun (WGS) entry which is preliminary data.</text>
</comment>
<dbReference type="Proteomes" id="UP001225316">
    <property type="component" value="Unassembled WGS sequence"/>
</dbReference>
<dbReference type="Pfam" id="PF11867">
    <property type="entry name" value="T1RH-like_C"/>
    <property type="match status" value="1"/>
</dbReference>
<dbReference type="Gene3D" id="3.40.50.300">
    <property type="entry name" value="P-loop containing nucleotide triphosphate hydrolases"/>
    <property type="match status" value="2"/>
</dbReference>
<evidence type="ECO:0000256" key="1">
    <source>
        <dbReference type="ARBA" id="ARBA00000851"/>
    </source>
</evidence>
<evidence type="ECO:0000256" key="9">
    <source>
        <dbReference type="ARBA" id="ARBA00023125"/>
    </source>
</evidence>
<keyword evidence="7 10" id="KW-0378">Hydrolase</keyword>
<keyword evidence="9 10" id="KW-0238">DNA-binding</keyword>
<dbReference type="EC" id="3.1.21.3" evidence="10"/>
<comment type="catalytic activity">
    <reaction evidence="1 10">
        <text>Endonucleolytic cleavage of DNA to give random double-stranded fragments with terminal 5'-phosphates, ATP is simultaneously hydrolyzed.</text>
        <dbReference type="EC" id="3.1.21.3"/>
    </reaction>
</comment>
<dbReference type="SMART" id="SM00487">
    <property type="entry name" value="DEXDc"/>
    <property type="match status" value="1"/>
</dbReference>
<dbReference type="Pfam" id="PF04313">
    <property type="entry name" value="HSDR_N"/>
    <property type="match status" value="1"/>
</dbReference>
<evidence type="ECO:0000313" key="12">
    <source>
        <dbReference type="EMBL" id="MDQ8207328.1"/>
    </source>
</evidence>
<dbReference type="Pfam" id="PF22679">
    <property type="entry name" value="T1R_D3-like"/>
    <property type="match status" value="1"/>
</dbReference>
<dbReference type="Gene3D" id="3.90.1570.50">
    <property type="match status" value="1"/>
</dbReference>
<protein>
    <recommendedName>
        <fullName evidence="10">Type I restriction enzyme endonuclease subunit</fullName>
        <shortName evidence="10">R protein</shortName>
        <ecNumber evidence="10">3.1.21.3</ecNumber>
    </recommendedName>
</protein>
<evidence type="ECO:0000256" key="2">
    <source>
        <dbReference type="ARBA" id="ARBA00008598"/>
    </source>
</evidence>
<dbReference type="GO" id="GO:0009035">
    <property type="term" value="F:type I site-specific deoxyribonuclease activity"/>
    <property type="evidence" value="ECO:0007669"/>
    <property type="project" value="UniProtKB-EC"/>
</dbReference>
<dbReference type="InterPro" id="IPR007409">
    <property type="entry name" value="Restrct_endonuc_type1_HsdR_N"/>
</dbReference>
<comment type="subunit">
    <text evidence="10">The type I restriction/modification system is composed of three polypeptides R, M and S.</text>
</comment>
<dbReference type="InterPro" id="IPR004473">
    <property type="entry name" value="Restrct_endonuc_typeI_HsdR"/>
</dbReference>
<dbReference type="PANTHER" id="PTHR30195">
    <property type="entry name" value="TYPE I SITE-SPECIFIC DEOXYRIBONUCLEASE PROTEIN SUBUNIT M AND R"/>
    <property type="match status" value="1"/>
</dbReference>
<keyword evidence="4 10" id="KW-0547">Nucleotide-binding</keyword>
<dbReference type="RefSeq" id="WP_308949462.1">
    <property type="nucleotide sequence ID" value="NZ_JARXHW010000013.1"/>
</dbReference>
<evidence type="ECO:0000256" key="3">
    <source>
        <dbReference type="ARBA" id="ARBA00022722"/>
    </source>
</evidence>
<dbReference type="SUPFAM" id="SSF52540">
    <property type="entry name" value="P-loop containing nucleoside triphosphate hydrolases"/>
    <property type="match status" value="1"/>
</dbReference>
<keyword evidence="6" id="KW-0255">Endonuclease</keyword>
<evidence type="ECO:0000256" key="6">
    <source>
        <dbReference type="ARBA" id="ARBA00022759"/>
    </source>
</evidence>
<keyword evidence="8 10" id="KW-0067">ATP-binding</keyword>
<keyword evidence="5 10" id="KW-0680">Restriction system</keyword>
<dbReference type="Pfam" id="PF18766">
    <property type="entry name" value="SWI2_SNF2"/>
    <property type="match status" value="1"/>
</dbReference>
<comment type="similarity">
    <text evidence="2 10">Belongs to the HsdR family.</text>
</comment>
<accession>A0ABU1AT39</accession>
<dbReference type="InterPro" id="IPR055180">
    <property type="entry name" value="HsdR_RecA-like_helicase_dom_2"/>
</dbReference>
<feature type="domain" description="Helicase ATP-binding" evidence="11">
    <location>
        <begin position="262"/>
        <end position="439"/>
    </location>
</feature>
<dbReference type="InterPro" id="IPR040980">
    <property type="entry name" value="SWI2_SNF2"/>
</dbReference>
<evidence type="ECO:0000256" key="7">
    <source>
        <dbReference type="ARBA" id="ARBA00022801"/>
    </source>
</evidence>
<reference evidence="12 13" key="1">
    <citation type="submission" date="2023-04" db="EMBL/GenBank/DDBJ databases">
        <title>A novel bacteria isolated from coastal sediment.</title>
        <authorList>
            <person name="Liu X.-J."/>
            <person name="Du Z.-J."/>
        </authorList>
    </citation>
    <scope>NUCLEOTIDE SEQUENCE [LARGE SCALE GENOMIC DNA]</scope>
    <source>
        <strain evidence="12 13">SDUM461003</strain>
    </source>
</reference>
<dbReference type="CDD" id="cd22332">
    <property type="entry name" value="HsdR_N"/>
    <property type="match status" value="1"/>
</dbReference>